<dbReference type="PROSITE" id="PS50043">
    <property type="entry name" value="HTH_LUXR_2"/>
    <property type="match status" value="1"/>
</dbReference>
<dbReference type="Proteomes" id="UP000605568">
    <property type="component" value="Unassembled WGS sequence"/>
</dbReference>
<dbReference type="InterPro" id="IPR016032">
    <property type="entry name" value="Sig_transdc_resp-reg_C-effctor"/>
</dbReference>
<evidence type="ECO:0000313" key="5">
    <source>
        <dbReference type="EMBL" id="GHH56540.1"/>
    </source>
</evidence>
<comment type="caution">
    <text evidence="5">The sequence shown here is derived from an EMBL/GenBank/DDBJ whole genome shotgun (WGS) entry which is preliminary data.</text>
</comment>
<evidence type="ECO:0000256" key="2">
    <source>
        <dbReference type="ARBA" id="ARBA00023125"/>
    </source>
</evidence>
<protein>
    <recommendedName>
        <fullName evidence="4">HTH luxR-type domain-containing protein</fullName>
    </recommendedName>
</protein>
<reference evidence="6" key="1">
    <citation type="journal article" date="2019" name="Int. J. Syst. Evol. Microbiol.">
        <title>The Global Catalogue of Microorganisms (GCM) 10K type strain sequencing project: providing services to taxonomists for standard genome sequencing and annotation.</title>
        <authorList>
            <consortium name="The Broad Institute Genomics Platform"/>
            <consortium name="The Broad Institute Genome Sequencing Center for Infectious Disease"/>
            <person name="Wu L."/>
            <person name="Ma J."/>
        </authorList>
    </citation>
    <scope>NUCLEOTIDE SEQUENCE [LARGE SCALE GENOMIC DNA]</scope>
    <source>
        <strain evidence="6">CGMCC 4.7367</strain>
    </source>
</reference>
<organism evidence="5 6">
    <name type="scientific">Lentzea cavernae</name>
    <dbReference type="NCBI Taxonomy" id="2020703"/>
    <lineage>
        <taxon>Bacteria</taxon>
        <taxon>Bacillati</taxon>
        <taxon>Actinomycetota</taxon>
        <taxon>Actinomycetes</taxon>
        <taxon>Pseudonocardiales</taxon>
        <taxon>Pseudonocardiaceae</taxon>
        <taxon>Lentzea</taxon>
    </lineage>
</organism>
<keyword evidence="1" id="KW-0805">Transcription regulation</keyword>
<evidence type="ECO:0000313" key="6">
    <source>
        <dbReference type="Proteomes" id="UP000605568"/>
    </source>
</evidence>
<evidence type="ECO:0000256" key="3">
    <source>
        <dbReference type="ARBA" id="ARBA00023163"/>
    </source>
</evidence>
<dbReference type="SUPFAM" id="SSF46894">
    <property type="entry name" value="C-terminal effector domain of the bipartite response regulators"/>
    <property type="match status" value="1"/>
</dbReference>
<dbReference type="SMART" id="SM00421">
    <property type="entry name" value="HTH_LUXR"/>
    <property type="match status" value="1"/>
</dbReference>
<evidence type="ECO:0000256" key="1">
    <source>
        <dbReference type="ARBA" id="ARBA00023015"/>
    </source>
</evidence>
<evidence type="ECO:0000259" key="4">
    <source>
        <dbReference type="PROSITE" id="PS50043"/>
    </source>
</evidence>
<dbReference type="PANTHER" id="PTHR44688">
    <property type="entry name" value="DNA-BINDING TRANSCRIPTIONAL ACTIVATOR DEVR_DOSR"/>
    <property type="match status" value="1"/>
</dbReference>
<dbReference type="Gene3D" id="3.40.50.2300">
    <property type="match status" value="1"/>
</dbReference>
<dbReference type="PANTHER" id="PTHR44688:SF16">
    <property type="entry name" value="DNA-BINDING TRANSCRIPTIONAL ACTIVATOR DEVR_DOSR"/>
    <property type="match status" value="1"/>
</dbReference>
<dbReference type="EMBL" id="BNAR01000016">
    <property type="protein sequence ID" value="GHH56540.1"/>
    <property type="molecule type" value="Genomic_DNA"/>
</dbReference>
<sequence length="214" mass="22583">MDVVDVLVHGANEVSRAGAAAMLSSSSRLRLMSEDDLGTGRPAVVVLVVDGIAEAKSFAYLQNLRARGGRSAGPRCVLVTHQFRAEAVLPAVESGIEAVLYRAEITEAALVSAVLAVSRGAAVLPPHLQGVLLAQLSQLRSQVLEPAGLTLSGLETRECEVLRLIAEGLQTDEIAERLTYSEGTVKNVLYGVMSRLGLQSRAHAVAYAMRAGVI</sequence>
<dbReference type="CDD" id="cd06170">
    <property type="entry name" value="LuxR_C_like"/>
    <property type="match status" value="1"/>
</dbReference>
<accession>A0ABQ3MRW0</accession>
<keyword evidence="3" id="KW-0804">Transcription</keyword>
<dbReference type="Pfam" id="PF00196">
    <property type="entry name" value="GerE"/>
    <property type="match status" value="1"/>
</dbReference>
<gene>
    <name evidence="5" type="ORF">GCM10017774_74790</name>
</gene>
<feature type="domain" description="HTH luxR-type" evidence="4">
    <location>
        <begin position="147"/>
        <end position="212"/>
    </location>
</feature>
<dbReference type="RefSeq" id="WP_191304118.1">
    <property type="nucleotide sequence ID" value="NZ_BNAR01000016.1"/>
</dbReference>
<keyword evidence="6" id="KW-1185">Reference proteome</keyword>
<dbReference type="InterPro" id="IPR000792">
    <property type="entry name" value="Tscrpt_reg_LuxR_C"/>
</dbReference>
<proteinExistence type="predicted"/>
<keyword evidence="2" id="KW-0238">DNA-binding</keyword>
<name>A0ABQ3MRW0_9PSEU</name>
<dbReference type="PRINTS" id="PR00038">
    <property type="entry name" value="HTHLUXR"/>
</dbReference>